<evidence type="ECO:0000313" key="2">
    <source>
        <dbReference type="Proteomes" id="UP000651156"/>
    </source>
</evidence>
<dbReference type="EMBL" id="JADEWN010000030">
    <property type="protein sequence ID" value="MBE9191312.1"/>
    <property type="molecule type" value="Genomic_DNA"/>
</dbReference>
<accession>A0ABR9USS3</accession>
<protein>
    <submittedName>
        <fullName evidence="1">Uncharacterized protein</fullName>
    </submittedName>
</protein>
<organism evidence="1 2">
    <name type="scientific">Gloeocapsopsis crepidinum LEGE 06123</name>
    <dbReference type="NCBI Taxonomy" id="588587"/>
    <lineage>
        <taxon>Bacteria</taxon>
        <taxon>Bacillati</taxon>
        <taxon>Cyanobacteriota</taxon>
        <taxon>Cyanophyceae</taxon>
        <taxon>Oscillatoriophycideae</taxon>
        <taxon>Chroococcales</taxon>
        <taxon>Chroococcaceae</taxon>
        <taxon>Gloeocapsopsis</taxon>
    </lineage>
</organism>
<evidence type="ECO:0000313" key="1">
    <source>
        <dbReference type="EMBL" id="MBE9191312.1"/>
    </source>
</evidence>
<reference evidence="1 2" key="1">
    <citation type="submission" date="2020-10" db="EMBL/GenBank/DDBJ databases">
        <authorList>
            <person name="Castelo-Branco R."/>
            <person name="Eusebio N."/>
            <person name="Adriana R."/>
            <person name="Vieira A."/>
            <person name="Brugerolle De Fraissinette N."/>
            <person name="Rezende De Castro R."/>
            <person name="Schneider M.P."/>
            <person name="Vasconcelos V."/>
            <person name="Leao P.N."/>
        </authorList>
    </citation>
    <scope>NUCLEOTIDE SEQUENCE [LARGE SCALE GENOMIC DNA]</scope>
    <source>
        <strain evidence="1 2">LEGE 06123</strain>
    </source>
</reference>
<gene>
    <name evidence="1" type="ORF">IQ230_13310</name>
</gene>
<keyword evidence="2" id="KW-1185">Reference proteome</keyword>
<proteinExistence type="predicted"/>
<name>A0ABR9USS3_9CHRO</name>
<comment type="caution">
    <text evidence="1">The sequence shown here is derived from an EMBL/GenBank/DDBJ whole genome shotgun (WGS) entry which is preliminary data.</text>
</comment>
<dbReference type="Proteomes" id="UP000651156">
    <property type="component" value="Unassembled WGS sequence"/>
</dbReference>
<sequence>MTSNISSNEEILFEVETPLGFRVRTTVSYWELMTTAKRLNGEGFLITAYRTGGIKEGTVLWRK</sequence>
<dbReference type="RefSeq" id="WP_193932455.1">
    <property type="nucleotide sequence ID" value="NZ_CAWPMZ010000059.1"/>
</dbReference>